<dbReference type="GO" id="GO:0070328">
    <property type="term" value="P:triglyceride homeostasis"/>
    <property type="evidence" value="ECO:0007669"/>
    <property type="project" value="InterPro"/>
</dbReference>
<proteinExistence type="predicted"/>
<keyword evidence="4" id="KW-1185">Reference proteome</keyword>
<dbReference type="PANTHER" id="PTHR21463:SF0">
    <property type="entry name" value="ANGIOPOIETIN-LIKE PROTEIN 8"/>
    <property type="match status" value="1"/>
</dbReference>
<dbReference type="Proteomes" id="UP001152622">
    <property type="component" value="Chromosome 24"/>
</dbReference>
<dbReference type="PANTHER" id="PTHR21463">
    <property type="entry name" value="ANGIOPOIETIN-LIKE PROTEIN 8"/>
    <property type="match status" value="1"/>
</dbReference>
<keyword evidence="1" id="KW-0175">Coiled coil</keyword>
<name>A0A9Q1I952_SYNKA</name>
<accession>A0A9Q1I952</accession>
<comment type="caution">
    <text evidence="3">The sequence shown here is derived from an EMBL/GenBank/DDBJ whole genome shotgun (WGS) entry which is preliminary data.</text>
</comment>
<feature type="coiled-coil region" evidence="1">
    <location>
        <begin position="62"/>
        <end position="138"/>
    </location>
</feature>
<evidence type="ECO:0000256" key="2">
    <source>
        <dbReference type="SAM" id="SignalP"/>
    </source>
</evidence>
<evidence type="ECO:0000313" key="3">
    <source>
        <dbReference type="EMBL" id="KAJ8333088.1"/>
    </source>
</evidence>
<reference evidence="3" key="1">
    <citation type="journal article" date="2023" name="Science">
        <title>Genome structures resolve the early diversification of teleost fishes.</title>
        <authorList>
            <person name="Parey E."/>
            <person name="Louis A."/>
            <person name="Montfort J."/>
            <person name="Bouchez O."/>
            <person name="Roques C."/>
            <person name="Iampietro C."/>
            <person name="Lluch J."/>
            <person name="Castinel A."/>
            <person name="Donnadieu C."/>
            <person name="Desvignes T."/>
            <person name="Floi Bucao C."/>
            <person name="Jouanno E."/>
            <person name="Wen M."/>
            <person name="Mejri S."/>
            <person name="Dirks R."/>
            <person name="Jansen H."/>
            <person name="Henkel C."/>
            <person name="Chen W.J."/>
            <person name="Zahm M."/>
            <person name="Cabau C."/>
            <person name="Klopp C."/>
            <person name="Thompson A.W."/>
            <person name="Robinson-Rechavi M."/>
            <person name="Braasch I."/>
            <person name="Lecointre G."/>
            <person name="Bobe J."/>
            <person name="Postlethwait J.H."/>
            <person name="Berthelot C."/>
            <person name="Roest Crollius H."/>
            <person name="Guiguen Y."/>
        </authorList>
    </citation>
    <scope>NUCLEOTIDE SEQUENCE</scope>
    <source>
        <strain evidence="3">WJC10195</strain>
    </source>
</reference>
<feature type="chain" id="PRO_5040400116" evidence="2">
    <location>
        <begin position="20"/>
        <end position="190"/>
    </location>
</feature>
<dbReference type="InterPro" id="IPR026614">
    <property type="entry name" value="ANGPTL8"/>
</dbReference>
<evidence type="ECO:0000313" key="4">
    <source>
        <dbReference type="Proteomes" id="UP001152622"/>
    </source>
</evidence>
<dbReference type="GO" id="GO:0019216">
    <property type="term" value="P:regulation of lipid metabolic process"/>
    <property type="evidence" value="ECO:0007669"/>
    <property type="project" value="InterPro"/>
</dbReference>
<keyword evidence="2" id="KW-0732">Signal</keyword>
<evidence type="ECO:0000256" key="1">
    <source>
        <dbReference type="SAM" id="Coils"/>
    </source>
</evidence>
<gene>
    <name evidence="3" type="ORF">SKAU_G00419840</name>
</gene>
<dbReference type="AlphaFoldDB" id="A0A9Q1I952"/>
<sequence length="190" mass="21848">MRGLLPLLCVTLWAAEVPGTPLKTEEGRSKPAFVEDVNVLMYGVLQFSDAIHHIYQETRGRMSRIHTLLLRQEGELQQLQEEVGQATQKEEEIRTTLSQLQTQTAGLHTHTMEMRTEVQKAEREQVELQNQVISLETSLERPAPNITTLKDLALEHSNILKVLEEWVQEEKRTLKDQDQQLTHMQSLTES</sequence>
<dbReference type="OrthoDB" id="8951891at2759"/>
<organism evidence="3 4">
    <name type="scientific">Synaphobranchus kaupii</name>
    <name type="common">Kaup's arrowtooth eel</name>
    <dbReference type="NCBI Taxonomy" id="118154"/>
    <lineage>
        <taxon>Eukaryota</taxon>
        <taxon>Metazoa</taxon>
        <taxon>Chordata</taxon>
        <taxon>Craniata</taxon>
        <taxon>Vertebrata</taxon>
        <taxon>Euteleostomi</taxon>
        <taxon>Actinopterygii</taxon>
        <taxon>Neopterygii</taxon>
        <taxon>Teleostei</taxon>
        <taxon>Anguilliformes</taxon>
        <taxon>Synaphobranchidae</taxon>
        <taxon>Synaphobranchus</taxon>
    </lineage>
</organism>
<protein>
    <submittedName>
        <fullName evidence="3">Uncharacterized protein</fullName>
    </submittedName>
</protein>
<dbReference type="EMBL" id="JAINUF010000024">
    <property type="protein sequence ID" value="KAJ8333088.1"/>
    <property type="molecule type" value="Genomic_DNA"/>
</dbReference>
<feature type="signal peptide" evidence="2">
    <location>
        <begin position="1"/>
        <end position="19"/>
    </location>
</feature>